<dbReference type="SUPFAM" id="SSF57850">
    <property type="entry name" value="RING/U-box"/>
    <property type="match status" value="1"/>
</dbReference>
<evidence type="ECO:0000313" key="7">
    <source>
        <dbReference type="EMBL" id="RXI02000.1"/>
    </source>
</evidence>
<evidence type="ECO:0000259" key="6">
    <source>
        <dbReference type="PROSITE" id="PS50089"/>
    </source>
</evidence>
<feature type="compositionally biased region" description="Basic and acidic residues" evidence="5">
    <location>
        <begin position="135"/>
        <end position="150"/>
    </location>
</feature>
<dbReference type="InterPro" id="IPR013083">
    <property type="entry name" value="Znf_RING/FYVE/PHD"/>
</dbReference>
<accession>A0A498K1F9</accession>
<dbReference type="GO" id="GO:0004842">
    <property type="term" value="F:ubiquitin-protein transferase activity"/>
    <property type="evidence" value="ECO:0007669"/>
    <property type="project" value="InterPro"/>
</dbReference>
<dbReference type="InterPro" id="IPR001841">
    <property type="entry name" value="Znf_RING"/>
</dbReference>
<dbReference type="Pfam" id="PF13923">
    <property type="entry name" value="zf-C3HC4_2"/>
    <property type="match status" value="1"/>
</dbReference>
<dbReference type="Gene3D" id="3.30.40.10">
    <property type="entry name" value="Zinc/RING finger domain, C3HC4 (zinc finger)"/>
    <property type="match status" value="1"/>
</dbReference>
<feature type="domain" description="RING-type" evidence="6">
    <location>
        <begin position="23"/>
        <end position="64"/>
    </location>
</feature>
<keyword evidence="1" id="KW-0479">Metal-binding</keyword>
<evidence type="ECO:0000313" key="8">
    <source>
        <dbReference type="Proteomes" id="UP000290289"/>
    </source>
</evidence>
<dbReference type="PROSITE" id="PS00518">
    <property type="entry name" value="ZF_RING_1"/>
    <property type="match status" value="1"/>
</dbReference>
<keyword evidence="8" id="KW-1185">Reference proteome</keyword>
<dbReference type="AlphaFoldDB" id="A0A498K1F9"/>
<dbReference type="GO" id="GO:0008270">
    <property type="term" value="F:zinc ion binding"/>
    <property type="evidence" value="ECO:0007669"/>
    <property type="project" value="UniProtKB-KW"/>
</dbReference>
<evidence type="ECO:0000256" key="1">
    <source>
        <dbReference type="ARBA" id="ARBA00022723"/>
    </source>
</evidence>
<dbReference type="Proteomes" id="UP000290289">
    <property type="component" value="Chromosome 4"/>
</dbReference>
<dbReference type="InterPro" id="IPR044807">
    <property type="entry name" value="DRIP1-like"/>
</dbReference>
<dbReference type="SMR" id="A0A498K1F9"/>
<comment type="caution">
    <text evidence="7">The sequence shown here is derived from an EMBL/GenBank/DDBJ whole genome shotgun (WGS) entry which is preliminary data.</text>
</comment>
<evidence type="ECO:0000256" key="5">
    <source>
        <dbReference type="SAM" id="MobiDB-lite"/>
    </source>
</evidence>
<name>A0A498K1F9_MALDO</name>
<dbReference type="PROSITE" id="PS50089">
    <property type="entry name" value="ZF_RING_2"/>
    <property type="match status" value="1"/>
</dbReference>
<protein>
    <recommendedName>
        <fullName evidence="6">RING-type domain-containing protein</fullName>
    </recommendedName>
</protein>
<organism evidence="7 8">
    <name type="scientific">Malus domestica</name>
    <name type="common">Apple</name>
    <name type="synonym">Pyrus malus</name>
    <dbReference type="NCBI Taxonomy" id="3750"/>
    <lineage>
        <taxon>Eukaryota</taxon>
        <taxon>Viridiplantae</taxon>
        <taxon>Streptophyta</taxon>
        <taxon>Embryophyta</taxon>
        <taxon>Tracheophyta</taxon>
        <taxon>Spermatophyta</taxon>
        <taxon>Magnoliopsida</taxon>
        <taxon>eudicotyledons</taxon>
        <taxon>Gunneridae</taxon>
        <taxon>Pentapetalae</taxon>
        <taxon>rosids</taxon>
        <taxon>fabids</taxon>
        <taxon>Rosales</taxon>
        <taxon>Rosaceae</taxon>
        <taxon>Amygdaloideae</taxon>
        <taxon>Maleae</taxon>
        <taxon>Malus</taxon>
    </lineage>
</organism>
<dbReference type="SMART" id="SM00184">
    <property type="entry name" value="RING"/>
    <property type="match status" value="1"/>
</dbReference>
<dbReference type="STRING" id="3750.A0A498K1F9"/>
<reference evidence="7 8" key="1">
    <citation type="submission" date="2018-10" db="EMBL/GenBank/DDBJ databases">
        <title>A high-quality apple genome assembly.</title>
        <authorList>
            <person name="Hu J."/>
        </authorList>
    </citation>
    <scope>NUCLEOTIDE SEQUENCE [LARGE SCALE GENOMIC DNA]</scope>
    <source>
        <strain evidence="8">cv. HFTH1</strain>
        <tissue evidence="7">Young leaf</tissue>
    </source>
</reference>
<dbReference type="EMBL" id="RDQH01000330">
    <property type="protein sequence ID" value="RXI02000.1"/>
    <property type="molecule type" value="Genomic_DNA"/>
</dbReference>
<proteinExistence type="predicted"/>
<keyword evidence="2 4" id="KW-0863">Zinc-finger</keyword>
<evidence type="ECO:0000256" key="3">
    <source>
        <dbReference type="ARBA" id="ARBA00022833"/>
    </source>
</evidence>
<sequence length="150" mass="16278">MATGGGSQVVKVKREIIEACLKCGLCNKVSEEATTISLCLHTFCRKCIFQKLSEEEYDQCPVCDTHLGNLPVTTLRPDFNLQHIIATIFPAKENTVNAPEVNMDPKANDPDVPPSSLPVKGKESSSGGCSFSAEDPAKKDDSTEDYSNKL</sequence>
<gene>
    <name evidence="7" type="ORF">DVH24_015349</name>
</gene>
<evidence type="ECO:0000256" key="4">
    <source>
        <dbReference type="PROSITE-ProRule" id="PRU00175"/>
    </source>
</evidence>
<evidence type="ECO:0000256" key="2">
    <source>
        <dbReference type="ARBA" id="ARBA00022771"/>
    </source>
</evidence>
<dbReference type="PANTHER" id="PTHR46293:SF1">
    <property type="entry name" value="OS03G0632800 PROTEIN"/>
    <property type="match status" value="1"/>
</dbReference>
<dbReference type="PANTHER" id="PTHR46293">
    <property type="entry name" value="E3 UBIQUITIN PROTEIN LIGASE DRIP1"/>
    <property type="match status" value="1"/>
</dbReference>
<keyword evidence="3" id="KW-0862">Zinc</keyword>
<feature type="region of interest" description="Disordered" evidence="5">
    <location>
        <begin position="97"/>
        <end position="150"/>
    </location>
</feature>
<dbReference type="InterPro" id="IPR017907">
    <property type="entry name" value="Znf_RING_CS"/>
</dbReference>